<dbReference type="PANTHER" id="PTHR11102">
    <property type="entry name" value="SEL-1-LIKE PROTEIN"/>
    <property type="match status" value="1"/>
</dbReference>
<evidence type="ECO:0008006" key="4">
    <source>
        <dbReference type="Google" id="ProtNLM"/>
    </source>
</evidence>
<dbReference type="Gene3D" id="1.25.40.10">
    <property type="entry name" value="Tetratricopeptide repeat domain"/>
    <property type="match status" value="1"/>
</dbReference>
<dbReference type="InterPro" id="IPR050767">
    <property type="entry name" value="Sel1_AlgK"/>
</dbReference>
<dbReference type="InterPro" id="IPR011990">
    <property type="entry name" value="TPR-like_helical_dom_sf"/>
</dbReference>
<comment type="similarity">
    <text evidence="1">Belongs to the sel-1 family.</text>
</comment>
<dbReference type="PANTHER" id="PTHR11102:SF160">
    <property type="entry name" value="ERAD-ASSOCIATED E3 UBIQUITIN-PROTEIN LIGASE COMPONENT HRD3"/>
    <property type="match status" value="1"/>
</dbReference>
<accession>A0A397TKM7</accession>
<dbReference type="SUPFAM" id="SSF81901">
    <property type="entry name" value="HCP-like"/>
    <property type="match status" value="1"/>
</dbReference>
<keyword evidence="3" id="KW-1185">Reference proteome</keyword>
<organism evidence="2 3">
    <name type="scientific">Glomus cerebriforme</name>
    <dbReference type="NCBI Taxonomy" id="658196"/>
    <lineage>
        <taxon>Eukaryota</taxon>
        <taxon>Fungi</taxon>
        <taxon>Fungi incertae sedis</taxon>
        <taxon>Mucoromycota</taxon>
        <taxon>Glomeromycotina</taxon>
        <taxon>Glomeromycetes</taxon>
        <taxon>Glomerales</taxon>
        <taxon>Glomeraceae</taxon>
        <taxon>Glomus</taxon>
    </lineage>
</organism>
<dbReference type="OrthoDB" id="2428957at2759"/>
<sequence>MSSNLSDKININEVDENYLKNLLNSFYHKIIKTNDFKDFEKISSKWLNYEIERNDKIPKKILELMENHEKSKFWFTSFMGFFYQLGIGCVLDKTKAMELYFSAINNNVEDPLNEDFNKLHLTEKDNDSFKNKNIIIGKYLLSLFYYGDIIYKQNEFNKLLKLAENDDSEAQYNLAIYYYQNGSIVKTNYEKAFKWFLRSAEKGNPCAQHMLGICYMDGKGIQRDEKKACNLMAQSYFGDCHAGGIGIDEDKEEAFE</sequence>
<evidence type="ECO:0000256" key="1">
    <source>
        <dbReference type="ARBA" id="ARBA00038101"/>
    </source>
</evidence>
<evidence type="ECO:0000313" key="3">
    <source>
        <dbReference type="Proteomes" id="UP000265703"/>
    </source>
</evidence>
<dbReference type="Pfam" id="PF08238">
    <property type="entry name" value="Sel1"/>
    <property type="match status" value="3"/>
</dbReference>
<reference evidence="2 3" key="1">
    <citation type="submission" date="2018-06" db="EMBL/GenBank/DDBJ databases">
        <title>Comparative genomics reveals the genomic features of Rhizophagus irregularis, R. cerebriforme, R. diaphanum and Gigaspora rosea, and their symbiotic lifestyle signature.</title>
        <authorList>
            <person name="Morin E."/>
            <person name="San Clemente H."/>
            <person name="Chen E.C.H."/>
            <person name="De La Providencia I."/>
            <person name="Hainaut M."/>
            <person name="Kuo A."/>
            <person name="Kohler A."/>
            <person name="Murat C."/>
            <person name="Tang N."/>
            <person name="Roy S."/>
            <person name="Loubradou J."/>
            <person name="Henrissat B."/>
            <person name="Grigoriev I.V."/>
            <person name="Corradi N."/>
            <person name="Roux C."/>
            <person name="Martin F.M."/>
        </authorList>
    </citation>
    <scope>NUCLEOTIDE SEQUENCE [LARGE SCALE GENOMIC DNA]</scope>
    <source>
        <strain evidence="2 3">DAOM 227022</strain>
    </source>
</reference>
<dbReference type="AlphaFoldDB" id="A0A397TKM7"/>
<protein>
    <recommendedName>
        <fullName evidence="4">HCP-like protein</fullName>
    </recommendedName>
</protein>
<dbReference type="InterPro" id="IPR006597">
    <property type="entry name" value="Sel1-like"/>
</dbReference>
<dbReference type="Proteomes" id="UP000265703">
    <property type="component" value="Unassembled WGS sequence"/>
</dbReference>
<comment type="caution">
    <text evidence="2">The sequence shown here is derived from an EMBL/GenBank/DDBJ whole genome shotgun (WGS) entry which is preliminary data.</text>
</comment>
<evidence type="ECO:0000313" key="2">
    <source>
        <dbReference type="EMBL" id="RIA98793.1"/>
    </source>
</evidence>
<name>A0A397TKM7_9GLOM</name>
<dbReference type="STRING" id="658196.A0A397TKM7"/>
<gene>
    <name evidence="2" type="ORF">C1645_870407</name>
</gene>
<proteinExistence type="inferred from homology"/>
<dbReference type="SMART" id="SM00671">
    <property type="entry name" value="SEL1"/>
    <property type="match status" value="3"/>
</dbReference>
<dbReference type="EMBL" id="QKYT01000011">
    <property type="protein sequence ID" value="RIA98793.1"/>
    <property type="molecule type" value="Genomic_DNA"/>
</dbReference>